<keyword evidence="2" id="KW-1185">Reference proteome</keyword>
<dbReference type="Proteomes" id="UP001157418">
    <property type="component" value="Unassembled WGS sequence"/>
</dbReference>
<evidence type="ECO:0000313" key="2">
    <source>
        <dbReference type="Proteomes" id="UP001157418"/>
    </source>
</evidence>
<sequence>MAAKYMGKLGGSPGLQEGEGYLTQIFQHLLSVVPLLRSPVRSSQSSPRKKKCQDVEDEGSISQEALIRIRNRFYSKLCLQL</sequence>
<reference evidence="1 2" key="1">
    <citation type="submission" date="2022-01" db="EMBL/GenBank/DDBJ databases">
        <authorList>
            <person name="Xiong W."/>
            <person name="Schranz E."/>
        </authorList>
    </citation>
    <scope>NUCLEOTIDE SEQUENCE [LARGE SCALE GENOMIC DNA]</scope>
</reference>
<comment type="caution">
    <text evidence="1">The sequence shown here is derived from an EMBL/GenBank/DDBJ whole genome shotgun (WGS) entry which is preliminary data.</text>
</comment>
<gene>
    <name evidence="1" type="ORF">LVIROSA_LOCUS35332</name>
</gene>
<evidence type="ECO:0000313" key="1">
    <source>
        <dbReference type="EMBL" id="CAH1449878.1"/>
    </source>
</evidence>
<name>A0AAU9PIY4_9ASTR</name>
<dbReference type="AlphaFoldDB" id="A0AAU9PIY4"/>
<proteinExistence type="predicted"/>
<accession>A0AAU9PIY4</accession>
<organism evidence="1 2">
    <name type="scientific">Lactuca virosa</name>
    <dbReference type="NCBI Taxonomy" id="75947"/>
    <lineage>
        <taxon>Eukaryota</taxon>
        <taxon>Viridiplantae</taxon>
        <taxon>Streptophyta</taxon>
        <taxon>Embryophyta</taxon>
        <taxon>Tracheophyta</taxon>
        <taxon>Spermatophyta</taxon>
        <taxon>Magnoliopsida</taxon>
        <taxon>eudicotyledons</taxon>
        <taxon>Gunneridae</taxon>
        <taxon>Pentapetalae</taxon>
        <taxon>asterids</taxon>
        <taxon>campanulids</taxon>
        <taxon>Asterales</taxon>
        <taxon>Asteraceae</taxon>
        <taxon>Cichorioideae</taxon>
        <taxon>Cichorieae</taxon>
        <taxon>Lactucinae</taxon>
        <taxon>Lactuca</taxon>
    </lineage>
</organism>
<protein>
    <submittedName>
        <fullName evidence="1">Uncharacterized protein</fullName>
    </submittedName>
</protein>
<dbReference type="EMBL" id="CAKMRJ010005634">
    <property type="protein sequence ID" value="CAH1449878.1"/>
    <property type="molecule type" value="Genomic_DNA"/>
</dbReference>